<gene>
    <name evidence="3" type="ORF">FCI23_53895</name>
</gene>
<comment type="caution">
    <text evidence="3">The sequence shown here is derived from an EMBL/GenBank/DDBJ whole genome shotgun (WGS) entry which is preliminary data.</text>
</comment>
<evidence type="ECO:0000256" key="1">
    <source>
        <dbReference type="SAM" id="MobiDB-lite"/>
    </source>
</evidence>
<sequence length="212" mass="22963">MTAATGLSAPGHLGALTRFAPFELVDDILERLGRRGRGAGVPGRVAVYFELALALFPERSYGQVWDTLIGALRQAGYQVRQLTGTGLADVRRRIGPDPLREVFEAVAVPLGRPRTPAGVLPGTANASFRRLQVHPGPGERRQRLLAGPAQDRGRHGDRLSPAVRTRPGGDGHPRPGPARWSDGARRGRCRAGTTRTPRPGHAGARRPRLRRR</sequence>
<dbReference type="Pfam" id="PF13006">
    <property type="entry name" value="Nterm_IS4"/>
    <property type="match status" value="1"/>
</dbReference>
<feature type="region of interest" description="Disordered" evidence="1">
    <location>
        <begin position="134"/>
        <end position="212"/>
    </location>
</feature>
<keyword evidence="4" id="KW-1185">Reference proteome</keyword>
<name>A0A4U0RI39_9ACTN</name>
<dbReference type="AlphaFoldDB" id="A0A4U0RI39"/>
<feature type="compositionally biased region" description="Basic residues" evidence="1">
    <location>
        <begin position="203"/>
        <end position="212"/>
    </location>
</feature>
<feature type="compositionally biased region" description="Low complexity" evidence="1">
    <location>
        <begin position="190"/>
        <end position="202"/>
    </location>
</feature>
<feature type="domain" description="Transposase IS4 N-terminal" evidence="2">
    <location>
        <begin position="11"/>
        <end position="104"/>
    </location>
</feature>
<evidence type="ECO:0000313" key="4">
    <source>
        <dbReference type="Proteomes" id="UP000305778"/>
    </source>
</evidence>
<proteinExistence type="predicted"/>
<evidence type="ECO:0000313" key="3">
    <source>
        <dbReference type="EMBL" id="TJZ94380.1"/>
    </source>
</evidence>
<protein>
    <recommendedName>
        <fullName evidence="2">Transposase IS4 N-terminal domain-containing protein</fullName>
    </recommendedName>
</protein>
<dbReference type="EMBL" id="SUMC01000228">
    <property type="protein sequence ID" value="TJZ94380.1"/>
    <property type="molecule type" value="Genomic_DNA"/>
</dbReference>
<dbReference type="InterPro" id="IPR024473">
    <property type="entry name" value="Transposases_IS4_N"/>
</dbReference>
<evidence type="ECO:0000259" key="2">
    <source>
        <dbReference type="Pfam" id="PF13006"/>
    </source>
</evidence>
<accession>A0A4U0RI39</accession>
<reference evidence="3 4" key="1">
    <citation type="submission" date="2019-04" db="EMBL/GenBank/DDBJ databases">
        <title>Streptomyces oryziradicis sp. nov., a novel actinomycete isolated from rhizosphere soil of rice (Oryza sativa L.).</title>
        <authorList>
            <person name="Li C."/>
        </authorList>
    </citation>
    <scope>NUCLEOTIDE SEQUENCE [LARGE SCALE GENOMIC DNA]</scope>
    <source>
        <strain evidence="3 4">NEAU-C40</strain>
    </source>
</reference>
<organism evidence="3 4">
    <name type="scientific">Actinacidiphila oryziradicis</name>
    <dbReference type="NCBI Taxonomy" id="2571141"/>
    <lineage>
        <taxon>Bacteria</taxon>
        <taxon>Bacillati</taxon>
        <taxon>Actinomycetota</taxon>
        <taxon>Actinomycetes</taxon>
        <taxon>Kitasatosporales</taxon>
        <taxon>Streptomycetaceae</taxon>
        <taxon>Actinacidiphila</taxon>
    </lineage>
</organism>
<dbReference type="OrthoDB" id="477305at2"/>
<dbReference type="Proteomes" id="UP000305778">
    <property type="component" value="Unassembled WGS sequence"/>
</dbReference>